<dbReference type="GO" id="GO:0006355">
    <property type="term" value="P:regulation of DNA-templated transcription"/>
    <property type="evidence" value="ECO:0007669"/>
    <property type="project" value="InterPro"/>
</dbReference>
<sequence>MELNIEQDLLNEATQLFSKLGLTTEQAIRIFLIKSISSNGMPFPMVIDDQDGSKTPYITNNQITDTLLVLVEQGLPESELLNLQNSDYCKDVFALSFAVLKHAKSNQQADIKAVVQDVKGHNRYSTKKVARHNGQYYVICTQWTDRHRALFTHWHNQIQRKISPVSC</sequence>
<gene>
    <name evidence="1" type="ORF">AWJ07_00185</name>
</gene>
<evidence type="ECO:0000313" key="1">
    <source>
        <dbReference type="EMBL" id="KVX03034.1"/>
    </source>
</evidence>
<comment type="caution">
    <text evidence="1">The sequence shown here is derived from an EMBL/GenBank/DDBJ whole genome shotgun (WGS) entry which is preliminary data.</text>
</comment>
<dbReference type="RefSeq" id="WP_059743430.1">
    <property type="nucleotide sequence ID" value="NZ_LRDC01000001.1"/>
</dbReference>
<dbReference type="InterPro" id="IPR007337">
    <property type="entry name" value="RelB/DinJ"/>
</dbReference>
<evidence type="ECO:0008006" key="3">
    <source>
        <dbReference type="Google" id="ProtNLM"/>
    </source>
</evidence>
<dbReference type="Gene3D" id="1.10.1220.10">
    <property type="entry name" value="Met repressor-like"/>
    <property type="match status" value="1"/>
</dbReference>
<reference evidence="1 2" key="1">
    <citation type="submission" date="2016-01" db="EMBL/GenBank/DDBJ databases">
        <title>Draft genome of the antarctic isolate Shewanella frigidimarina Ag06-30.</title>
        <authorList>
            <person name="Parmeciano Di Noto G."/>
            <person name="Vazquez S."/>
            <person name="Mac Cormack W."/>
            <person name="Iriarte A."/>
            <person name="Quiroga C."/>
        </authorList>
    </citation>
    <scope>NUCLEOTIDE SEQUENCE [LARGE SCALE GENOMIC DNA]</scope>
    <source>
        <strain evidence="1 2">Ag06-30</strain>
    </source>
</reference>
<name>A0A106C2M3_SHEFR</name>
<dbReference type="AlphaFoldDB" id="A0A106C2M3"/>
<organism evidence="1">
    <name type="scientific">Shewanella frigidimarina</name>
    <dbReference type="NCBI Taxonomy" id="56812"/>
    <lineage>
        <taxon>Bacteria</taxon>
        <taxon>Pseudomonadati</taxon>
        <taxon>Pseudomonadota</taxon>
        <taxon>Gammaproteobacteria</taxon>
        <taxon>Alteromonadales</taxon>
        <taxon>Shewanellaceae</taxon>
        <taxon>Shewanella</taxon>
    </lineage>
</organism>
<dbReference type="EMBL" id="LRDC01000001">
    <property type="protein sequence ID" value="KVX03034.1"/>
    <property type="molecule type" value="Genomic_DNA"/>
</dbReference>
<protein>
    <recommendedName>
        <fullName evidence="3">Addiction module antitoxin</fullName>
    </recommendedName>
</protein>
<proteinExistence type="predicted"/>
<evidence type="ECO:0000313" key="2">
    <source>
        <dbReference type="Proteomes" id="UP000055702"/>
    </source>
</evidence>
<dbReference type="Proteomes" id="UP000055702">
    <property type="component" value="Unassembled WGS sequence"/>
</dbReference>
<accession>A0A106C2M3</accession>
<dbReference type="InterPro" id="IPR013321">
    <property type="entry name" value="Arc_rbn_hlx_hlx"/>
</dbReference>
<dbReference type="Pfam" id="PF04221">
    <property type="entry name" value="RelB"/>
    <property type="match status" value="1"/>
</dbReference>